<dbReference type="EMBL" id="AP022573">
    <property type="protein sequence ID" value="BBX64280.1"/>
    <property type="molecule type" value="Genomic_DNA"/>
</dbReference>
<protein>
    <submittedName>
        <fullName evidence="1">Uncharacterized protein</fullName>
    </submittedName>
</protein>
<reference evidence="1" key="1">
    <citation type="journal article" date="2019" name="Emerg. Microbes Infect.">
        <title>Comprehensive subspecies identification of 175 nontuberculous mycobacteria species based on 7547 genomic profiles.</title>
        <authorList>
            <person name="Matsumoto Y."/>
            <person name="Kinjo T."/>
            <person name="Motooka D."/>
            <person name="Nabeya D."/>
            <person name="Jung N."/>
            <person name="Uechi K."/>
            <person name="Horii T."/>
            <person name="Iida T."/>
            <person name="Fujita J."/>
            <person name="Nakamura S."/>
        </authorList>
    </citation>
    <scope>NUCLEOTIDE SEQUENCE [LARGE SCALE GENOMIC DNA]</scope>
    <source>
        <strain evidence="1">JCM 13016</strain>
    </source>
</reference>
<gene>
    <name evidence="1" type="ORF">MSAS_34540</name>
</gene>
<evidence type="ECO:0000313" key="1">
    <source>
        <dbReference type="EMBL" id="BBX64280.1"/>
    </source>
</evidence>
<reference evidence="1" key="2">
    <citation type="submission" date="2020-02" db="EMBL/GenBank/DDBJ databases">
        <authorList>
            <person name="Matsumoto Y."/>
            <person name="Motooka D."/>
            <person name="Nakamura S."/>
        </authorList>
    </citation>
    <scope>NUCLEOTIDE SEQUENCE</scope>
    <source>
        <strain evidence="1">JCM 13016</strain>
    </source>
</reference>
<dbReference type="KEGG" id="msak:MSAS_34540"/>
<accession>A0A7I7LXI5</accession>
<name>A0A7I7LXI5_9MYCO</name>
<organism evidence="1">
    <name type="scientific">Mycobacterium saskatchewanense</name>
    <dbReference type="NCBI Taxonomy" id="220927"/>
    <lineage>
        <taxon>Bacteria</taxon>
        <taxon>Bacillati</taxon>
        <taxon>Actinomycetota</taxon>
        <taxon>Actinomycetes</taxon>
        <taxon>Mycobacteriales</taxon>
        <taxon>Mycobacteriaceae</taxon>
        <taxon>Mycobacterium</taxon>
        <taxon>Mycobacterium simiae complex</taxon>
    </lineage>
</organism>
<sequence length="87" mass="8797">MTALKLTTRPTITRYGRNDSALESLAGADPPVLAAAGIVAAARALCAPDMRITGSTGKMHGETPVISPPTRPIAISVNISVGEALSG</sequence>
<proteinExistence type="predicted"/>
<dbReference type="AlphaFoldDB" id="A0A7I7LXI5"/>